<evidence type="ECO:0000313" key="10">
    <source>
        <dbReference type="Proteomes" id="UP001597068"/>
    </source>
</evidence>
<comment type="cofactor">
    <cofactor evidence="2">
        <name>Mg(2+)</name>
        <dbReference type="ChEBI" id="CHEBI:18420"/>
    </cofactor>
</comment>
<dbReference type="InterPro" id="IPR015797">
    <property type="entry name" value="NUDIX_hydrolase-like_dom_sf"/>
</dbReference>
<evidence type="ECO:0000256" key="3">
    <source>
        <dbReference type="ARBA" id="ARBA00022723"/>
    </source>
</evidence>
<dbReference type="PROSITE" id="PS51462">
    <property type="entry name" value="NUDIX"/>
    <property type="match status" value="1"/>
</dbReference>
<keyword evidence="5" id="KW-0460">Magnesium</keyword>
<gene>
    <name evidence="9" type="ORF">ACFQ04_00470</name>
</gene>
<evidence type="ECO:0000259" key="8">
    <source>
        <dbReference type="PROSITE" id="PS51462"/>
    </source>
</evidence>
<dbReference type="PANTHER" id="PTHR12318:SF0">
    <property type="entry name" value="ACYL-COENZYME A DIPHOSPHATASE NUDT19"/>
    <property type="match status" value="1"/>
</dbReference>
<dbReference type="Proteomes" id="UP001597068">
    <property type="component" value="Unassembled WGS sequence"/>
</dbReference>
<proteinExistence type="predicted"/>
<dbReference type="PANTHER" id="PTHR12318">
    <property type="entry name" value="TESTOSTERONE-REGULATED PROTEIN RP2"/>
    <property type="match status" value="1"/>
</dbReference>
<name>A0ABW3G1Z8_9NOCA</name>
<keyword evidence="3" id="KW-0479">Metal-binding</keyword>
<dbReference type="EMBL" id="JBHTIL010000001">
    <property type="protein sequence ID" value="MFD0924199.1"/>
    <property type="molecule type" value="Genomic_DNA"/>
</dbReference>
<evidence type="ECO:0000256" key="2">
    <source>
        <dbReference type="ARBA" id="ARBA00001946"/>
    </source>
</evidence>
<evidence type="ECO:0000256" key="6">
    <source>
        <dbReference type="ARBA" id="ARBA00023211"/>
    </source>
</evidence>
<keyword evidence="10" id="KW-1185">Reference proteome</keyword>
<dbReference type="InterPro" id="IPR039121">
    <property type="entry name" value="NUDT19"/>
</dbReference>
<sequence>MSDAERGQLPESFRPVDDPDSVPVRDAATVALIRDGQQDAGIEVFLIRRAAAMAFAGGMTVFPGGGVDPRDAEAGADTGDWVGPEPRWWAEQFDATRSPDDGDVVLASSLVRAAVRETFEECGVLLAGSSSDDVVADPGIHEAERRALESKALSLSAFLGQSGLVLRADLLAPLARWITPLGERRRYDTRFFLAQLPTGQAADDQTSEAASAGWHRVSDIMASWRAGDVFLLPPTWTQLDHLAGFDTVADAMAATRRIEPVTPVLISDGSALRIEFDGSDRYTGG</sequence>
<feature type="region of interest" description="Disordered" evidence="7">
    <location>
        <begin position="1"/>
        <end position="21"/>
    </location>
</feature>
<dbReference type="GO" id="GO:0016787">
    <property type="term" value="F:hydrolase activity"/>
    <property type="evidence" value="ECO:0007669"/>
    <property type="project" value="UniProtKB-KW"/>
</dbReference>
<protein>
    <submittedName>
        <fullName evidence="9">NUDIX hydrolase</fullName>
    </submittedName>
</protein>
<reference evidence="10" key="1">
    <citation type="journal article" date="2019" name="Int. J. Syst. Evol. Microbiol.">
        <title>The Global Catalogue of Microorganisms (GCM) 10K type strain sequencing project: providing services to taxonomists for standard genome sequencing and annotation.</title>
        <authorList>
            <consortium name="The Broad Institute Genomics Platform"/>
            <consortium name="The Broad Institute Genome Sequencing Center for Infectious Disease"/>
            <person name="Wu L."/>
            <person name="Ma J."/>
        </authorList>
    </citation>
    <scope>NUCLEOTIDE SEQUENCE [LARGE SCALE GENOMIC DNA]</scope>
    <source>
        <strain evidence="10">CCUG 50873</strain>
    </source>
</reference>
<evidence type="ECO:0000256" key="5">
    <source>
        <dbReference type="ARBA" id="ARBA00022842"/>
    </source>
</evidence>
<comment type="caution">
    <text evidence="9">The sequence shown here is derived from an EMBL/GenBank/DDBJ whole genome shotgun (WGS) entry which is preliminary data.</text>
</comment>
<dbReference type="InterPro" id="IPR000086">
    <property type="entry name" value="NUDIX_hydrolase_dom"/>
</dbReference>
<dbReference type="CDD" id="cd18870">
    <property type="entry name" value="NUDIX_AcylCoAdiphos_Nudt19"/>
    <property type="match status" value="1"/>
</dbReference>
<accession>A0ABW3G1Z8</accession>
<evidence type="ECO:0000256" key="1">
    <source>
        <dbReference type="ARBA" id="ARBA00001936"/>
    </source>
</evidence>
<organism evidence="9 10">
    <name type="scientific">Williamsia deligens</name>
    <dbReference type="NCBI Taxonomy" id="321325"/>
    <lineage>
        <taxon>Bacteria</taxon>
        <taxon>Bacillati</taxon>
        <taxon>Actinomycetota</taxon>
        <taxon>Actinomycetes</taxon>
        <taxon>Mycobacteriales</taxon>
        <taxon>Nocardiaceae</taxon>
        <taxon>Williamsia</taxon>
    </lineage>
</organism>
<dbReference type="Gene3D" id="3.90.79.10">
    <property type="entry name" value="Nucleoside Triphosphate Pyrophosphohydrolase"/>
    <property type="match status" value="1"/>
</dbReference>
<keyword evidence="6" id="KW-0464">Manganese</keyword>
<evidence type="ECO:0000256" key="4">
    <source>
        <dbReference type="ARBA" id="ARBA00022801"/>
    </source>
</evidence>
<dbReference type="SUPFAM" id="SSF55811">
    <property type="entry name" value="Nudix"/>
    <property type="match status" value="1"/>
</dbReference>
<dbReference type="RefSeq" id="WP_372505343.1">
    <property type="nucleotide sequence ID" value="NZ_BAAAMO010000002.1"/>
</dbReference>
<keyword evidence="4 9" id="KW-0378">Hydrolase</keyword>
<feature type="domain" description="Nudix hydrolase" evidence="8">
    <location>
        <begin position="23"/>
        <end position="237"/>
    </location>
</feature>
<evidence type="ECO:0000313" key="9">
    <source>
        <dbReference type="EMBL" id="MFD0924199.1"/>
    </source>
</evidence>
<evidence type="ECO:0000256" key="7">
    <source>
        <dbReference type="SAM" id="MobiDB-lite"/>
    </source>
</evidence>
<comment type="cofactor">
    <cofactor evidence="1">
        <name>Mn(2+)</name>
        <dbReference type="ChEBI" id="CHEBI:29035"/>
    </cofactor>
</comment>